<dbReference type="EMBL" id="JABSTU010000010">
    <property type="protein sequence ID" value="KAH8019639.1"/>
    <property type="molecule type" value="Genomic_DNA"/>
</dbReference>
<keyword evidence="2" id="KW-1185">Reference proteome</keyword>
<dbReference type="AlphaFoldDB" id="A0A9J6DC25"/>
<reference evidence="1" key="2">
    <citation type="submission" date="2021-09" db="EMBL/GenBank/DDBJ databases">
        <authorList>
            <person name="Jia N."/>
            <person name="Wang J."/>
            <person name="Shi W."/>
            <person name="Du L."/>
            <person name="Sun Y."/>
            <person name="Zhan W."/>
            <person name="Jiang J."/>
            <person name="Wang Q."/>
            <person name="Zhang B."/>
            <person name="Ji P."/>
            <person name="Sakyi L.B."/>
            <person name="Cui X."/>
            <person name="Yuan T."/>
            <person name="Jiang B."/>
            <person name="Yang W."/>
            <person name="Lam T.T.-Y."/>
            <person name="Chang Q."/>
            <person name="Ding S."/>
            <person name="Wang X."/>
            <person name="Zhu J."/>
            <person name="Ruan X."/>
            <person name="Zhao L."/>
            <person name="Wei J."/>
            <person name="Que T."/>
            <person name="Du C."/>
            <person name="Cheng J."/>
            <person name="Dai P."/>
            <person name="Han X."/>
            <person name="Huang E."/>
            <person name="Gao Y."/>
            <person name="Liu J."/>
            <person name="Shao H."/>
            <person name="Ye R."/>
            <person name="Li L."/>
            <person name="Wei W."/>
            <person name="Wang X."/>
            <person name="Wang C."/>
            <person name="Huo Q."/>
            <person name="Li W."/>
            <person name="Guo W."/>
            <person name="Chen H."/>
            <person name="Chen S."/>
            <person name="Zhou L."/>
            <person name="Zhou L."/>
            <person name="Ni X."/>
            <person name="Tian J."/>
            <person name="Zhou Y."/>
            <person name="Sheng Y."/>
            <person name="Liu T."/>
            <person name="Pan Y."/>
            <person name="Xia L."/>
            <person name="Li J."/>
            <person name="Zhao F."/>
            <person name="Cao W."/>
        </authorList>
    </citation>
    <scope>NUCLEOTIDE SEQUENCE</scope>
    <source>
        <strain evidence="1">Rmic-2018</strain>
        <tissue evidence="1">Larvae</tissue>
    </source>
</reference>
<comment type="caution">
    <text evidence="1">The sequence shown here is derived from an EMBL/GenBank/DDBJ whole genome shotgun (WGS) entry which is preliminary data.</text>
</comment>
<accession>A0A9J6DC25</accession>
<sequence>MINTDHPGEISAVGSAVALVLEPKRKWGMGFGRTIHLIQLAVPRIFTAVQRLPAERRCSYQPLFASDPTLAYVPVLLLATGGLEDRPGVVTQKPGLADAAPYNTTHRYGIIPGSDTTSCTSRSMSSQFRLGAVALTVLLVAGLVPPTEQSHHKKKLKLGAAVAAAVVGKVTPLALAAGAAGASLVGSAAVSHLINSHHHHGGHHHHHHFLPVHHTHKVHIPIP</sequence>
<protein>
    <submittedName>
        <fullName evidence="1">Uncharacterized protein</fullName>
    </submittedName>
</protein>
<reference evidence="1" key="1">
    <citation type="journal article" date="2020" name="Cell">
        <title>Large-Scale Comparative Analyses of Tick Genomes Elucidate Their Genetic Diversity and Vector Capacities.</title>
        <authorList>
            <consortium name="Tick Genome and Microbiome Consortium (TIGMIC)"/>
            <person name="Jia N."/>
            <person name="Wang J."/>
            <person name="Shi W."/>
            <person name="Du L."/>
            <person name="Sun Y."/>
            <person name="Zhan W."/>
            <person name="Jiang J.F."/>
            <person name="Wang Q."/>
            <person name="Zhang B."/>
            <person name="Ji P."/>
            <person name="Bell-Sakyi L."/>
            <person name="Cui X.M."/>
            <person name="Yuan T.T."/>
            <person name="Jiang B.G."/>
            <person name="Yang W.F."/>
            <person name="Lam T.T."/>
            <person name="Chang Q.C."/>
            <person name="Ding S.J."/>
            <person name="Wang X.J."/>
            <person name="Zhu J.G."/>
            <person name="Ruan X.D."/>
            <person name="Zhao L."/>
            <person name="Wei J.T."/>
            <person name="Ye R.Z."/>
            <person name="Que T.C."/>
            <person name="Du C.H."/>
            <person name="Zhou Y.H."/>
            <person name="Cheng J.X."/>
            <person name="Dai P.F."/>
            <person name="Guo W.B."/>
            <person name="Han X.H."/>
            <person name="Huang E.J."/>
            <person name="Li L.F."/>
            <person name="Wei W."/>
            <person name="Gao Y.C."/>
            <person name="Liu J.Z."/>
            <person name="Shao H.Z."/>
            <person name="Wang X."/>
            <person name="Wang C.C."/>
            <person name="Yang T.C."/>
            <person name="Huo Q.B."/>
            <person name="Li W."/>
            <person name="Chen H.Y."/>
            <person name="Chen S.E."/>
            <person name="Zhou L.G."/>
            <person name="Ni X.B."/>
            <person name="Tian J.H."/>
            <person name="Sheng Y."/>
            <person name="Liu T."/>
            <person name="Pan Y.S."/>
            <person name="Xia L.Y."/>
            <person name="Li J."/>
            <person name="Zhao F."/>
            <person name="Cao W.C."/>
        </authorList>
    </citation>
    <scope>NUCLEOTIDE SEQUENCE</scope>
    <source>
        <strain evidence="1">Rmic-2018</strain>
    </source>
</reference>
<name>A0A9J6DC25_RHIMP</name>
<evidence type="ECO:0000313" key="1">
    <source>
        <dbReference type="EMBL" id="KAH8019639.1"/>
    </source>
</evidence>
<organism evidence="1 2">
    <name type="scientific">Rhipicephalus microplus</name>
    <name type="common">Cattle tick</name>
    <name type="synonym">Boophilus microplus</name>
    <dbReference type="NCBI Taxonomy" id="6941"/>
    <lineage>
        <taxon>Eukaryota</taxon>
        <taxon>Metazoa</taxon>
        <taxon>Ecdysozoa</taxon>
        <taxon>Arthropoda</taxon>
        <taxon>Chelicerata</taxon>
        <taxon>Arachnida</taxon>
        <taxon>Acari</taxon>
        <taxon>Parasitiformes</taxon>
        <taxon>Ixodida</taxon>
        <taxon>Ixodoidea</taxon>
        <taxon>Ixodidae</taxon>
        <taxon>Rhipicephalinae</taxon>
        <taxon>Rhipicephalus</taxon>
        <taxon>Boophilus</taxon>
    </lineage>
</organism>
<proteinExistence type="predicted"/>
<dbReference type="Proteomes" id="UP000821866">
    <property type="component" value="Chromosome 8"/>
</dbReference>
<evidence type="ECO:0000313" key="2">
    <source>
        <dbReference type="Proteomes" id="UP000821866"/>
    </source>
</evidence>
<gene>
    <name evidence="1" type="ORF">HPB51_020444</name>
</gene>